<evidence type="ECO:0000313" key="2">
    <source>
        <dbReference type="Proteomes" id="UP000241736"/>
    </source>
</evidence>
<organism evidence="1 2">
    <name type="scientific">Arenimonas caeni</name>
    <dbReference type="NCBI Taxonomy" id="2058085"/>
    <lineage>
        <taxon>Bacteria</taxon>
        <taxon>Pseudomonadati</taxon>
        <taxon>Pseudomonadota</taxon>
        <taxon>Gammaproteobacteria</taxon>
        <taxon>Lysobacterales</taxon>
        <taxon>Lysobacteraceae</taxon>
        <taxon>Arenimonas</taxon>
    </lineage>
</organism>
<dbReference type="Proteomes" id="UP000241736">
    <property type="component" value="Unassembled WGS sequence"/>
</dbReference>
<protein>
    <recommendedName>
        <fullName evidence="3">DUF2946 domain-containing protein</fullName>
    </recommendedName>
</protein>
<keyword evidence="2" id="KW-1185">Reference proteome</keyword>
<gene>
    <name evidence="1" type="ORF">C6N40_03250</name>
</gene>
<reference evidence="1 2" key="1">
    <citation type="submission" date="2018-03" db="EMBL/GenBank/DDBJ databases">
        <title>Arenimonas caeni sp. nov., isolated from activated sludge.</title>
        <authorList>
            <person name="Liu H."/>
        </authorList>
    </citation>
    <scope>NUCLEOTIDE SEQUENCE [LARGE SCALE GENOMIC DNA]</scope>
    <source>
        <strain evidence="2">z29</strain>
    </source>
</reference>
<evidence type="ECO:0008006" key="3">
    <source>
        <dbReference type="Google" id="ProtNLM"/>
    </source>
</evidence>
<evidence type="ECO:0000313" key="1">
    <source>
        <dbReference type="EMBL" id="PRH83192.1"/>
    </source>
</evidence>
<sequence>MVRLRASARVAAWVLLVFLLKVGMVAACTVDEMQDNTWGVASTEMMATNAAMSTDNPDGDAPSSVLSHVAGGCLDCHCHHAAALPPVMVTLAGPPAMTRRVLPSIAMPIGVVRNELRPPIL</sequence>
<dbReference type="EMBL" id="PVLF01000003">
    <property type="protein sequence ID" value="PRH83192.1"/>
    <property type="molecule type" value="Genomic_DNA"/>
</dbReference>
<name>A0A2P6MB51_9GAMM</name>
<dbReference type="OrthoDB" id="5966622at2"/>
<accession>A0A2P6MB51</accession>
<dbReference type="AlphaFoldDB" id="A0A2P6MB51"/>
<proteinExistence type="predicted"/>
<comment type="caution">
    <text evidence="1">The sequence shown here is derived from an EMBL/GenBank/DDBJ whole genome shotgun (WGS) entry which is preliminary data.</text>
</comment>